<dbReference type="PIRSF" id="PIRSF015000">
    <property type="entry name" value="UCP01500"/>
    <property type="match status" value="1"/>
</dbReference>
<keyword evidence="3" id="KW-1185">Reference proteome</keyword>
<comment type="caution">
    <text evidence="2">The sequence shown here is derived from an EMBL/GenBank/DDBJ whole genome shotgun (WGS) entry which is preliminary data.</text>
</comment>
<organism evidence="2 3">
    <name type="scientific">Bradyrhizobium algeriense</name>
    <dbReference type="NCBI Taxonomy" id="634784"/>
    <lineage>
        <taxon>Bacteria</taxon>
        <taxon>Pseudomonadati</taxon>
        <taxon>Pseudomonadota</taxon>
        <taxon>Alphaproteobacteria</taxon>
        <taxon>Hyphomicrobiales</taxon>
        <taxon>Nitrobacteraceae</taxon>
        <taxon>Bradyrhizobium</taxon>
    </lineage>
</organism>
<proteinExistence type="predicted"/>
<keyword evidence="1" id="KW-0472">Membrane</keyword>
<protein>
    <submittedName>
        <fullName evidence="2">Membrane protein</fullName>
    </submittedName>
</protein>
<evidence type="ECO:0000256" key="1">
    <source>
        <dbReference type="SAM" id="Phobius"/>
    </source>
</evidence>
<dbReference type="EMBL" id="JAZHRV010000001">
    <property type="protein sequence ID" value="MEH2554321.1"/>
    <property type="molecule type" value="Genomic_DNA"/>
</dbReference>
<feature type="transmembrane region" description="Helical" evidence="1">
    <location>
        <begin position="68"/>
        <end position="85"/>
    </location>
</feature>
<dbReference type="InterPro" id="IPR014470">
    <property type="entry name" value="UCP01500"/>
</dbReference>
<keyword evidence="1" id="KW-1133">Transmembrane helix</keyword>
<sequence length="226" mass="25532">MSVTASSETHLQHTFNPAEMGAIAHLYRGEVYRSTIWRTRLDNTTNWAIVTMGIALSTTFSSPEASPLPLLLVGLLIAVFLGMEARRYRYFNVWRARARWMEMNFYAPIFTGEARDDSWQMILGRDYTAPRHHISFVRAAGRRLRRNYVWILAVQVIAYYGKIAIHPTPASTLSEFADRAAVGPIPGWIVLMAGLAYNFGWLAFALGTMWFDQRQHGAAGDKVAMG</sequence>
<evidence type="ECO:0000313" key="2">
    <source>
        <dbReference type="EMBL" id="MEH2554321.1"/>
    </source>
</evidence>
<evidence type="ECO:0000313" key="3">
    <source>
        <dbReference type="Proteomes" id="UP001364224"/>
    </source>
</evidence>
<dbReference type="RefSeq" id="WP_334479017.1">
    <property type="nucleotide sequence ID" value="NZ_JAZHRV010000001.1"/>
</dbReference>
<dbReference type="Proteomes" id="UP001364224">
    <property type="component" value="Unassembled WGS sequence"/>
</dbReference>
<feature type="transmembrane region" description="Helical" evidence="1">
    <location>
        <begin position="185"/>
        <end position="206"/>
    </location>
</feature>
<name>A0ABU8B705_9BRAD</name>
<reference evidence="2 3" key="1">
    <citation type="submission" date="2024-02" db="EMBL/GenBank/DDBJ databases">
        <title>Adaptive strategies in a cosmopolitan and abundant soil bacterium.</title>
        <authorList>
            <person name="Carini P."/>
        </authorList>
    </citation>
    <scope>NUCLEOTIDE SEQUENCE [LARGE SCALE GENOMIC DNA]</scope>
    <source>
        <strain evidence="2 3">AZCC 1608</strain>
    </source>
</reference>
<accession>A0ABU8B705</accession>
<gene>
    <name evidence="2" type="ORF">V1286_001850</name>
</gene>
<feature type="transmembrane region" description="Helical" evidence="1">
    <location>
        <begin position="148"/>
        <end position="165"/>
    </location>
</feature>
<keyword evidence="1" id="KW-0812">Transmembrane</keyword>
<dbReference type="Pfam" id="PF10028">
    <property type="entry name" value="DUF2270"/>
    <property type="match status" value="1"/>
</dbReference>